<keyword evidence="1" id="KW-0479">Metal-binding</keyword>
<dbReference type="GO" id="GO:0005634">
    <property type="term" value="C:nucleus"/>
    <property type="evidence" value="ECO:0007669"/>
    <property type="project" value="TreeGrafter"/>
</dbReference>
<evidence type="ECO:0000256" key="2">
    <source>
        <dbReference type="ARBA" id="ARBA00022771"/>
    </source>
</evidence>
<sequence>MNDIGLEVNFKSSSATAPADTDVPIDEDEEKELEVISEDPTGKAKCKRRTTFIVWSHFVKLLLSEDKRLREKCKECGSVYLADSKNGTGSMWRHMVVCQHKDTNNNKSIRMTVDEIIEDVLSLELKESSSMSAQSSHNSSSSNAVVEILGNF</sequence>
<dbReference type="EMBL" id="BTGU01000006">
    <property type="protein sequence ID" value="GMN36875.1"/>
    <property type="molecule type" value="Genomic_DNA"/>
</dbReference>
<organism evidence="6 7">
    <name type="scientific">Ficus carica</name>
    <name type="common">Common fig</name>
    <dbReference type="NCBI Taxonomy" id="3494"/>
    <lineage>
        <taxon>Eukaryota</taxon>
        <taxon>Viridiplantae</taxon>
        <taxon>Streptophyta</taxon>
        <taxon>Embryophyta</taxon>
        <taxon>Tracheophyta</taxon>
        <taxon>Spermatophyta</taxon>
        <taxon>Magnoliopsida</taxon>
        <taxon>eudicotyledons</taxon>
        <taxon>Gunneridae</taxon>
        <taxon>Pentapetalae</taxon>
        <taxon>rosids</taxon>
        <taxon>fabids</taxon>
        <taxon>Rosales</taxon>
        <taxon>Moraceae</taxon>
        <taxon>Ficeae</taxon>
        <taxon>Ficus</taxon>
    </lineage>
</organism>
<feature type="domain" description="BED-type" evidence="5">
    <location>
        <begin position="49"/>
        <end position="107"/>
    </location>
</feature>
<dbReference type="GO" id="GO:1990837">
    <property type="term" value="F:sequence-specific double-stranded DNA binding"/>
    <property type="evidence" value="ECO:0007669"/>
    <property type="project" value="TreeGrafter"/>
</dbReference>
<keyword evidence="7" id="KW-1185">Reference proteome</keyword>
<evidence type="ECO:0000313" key="7">
    <source>
        <dbReference type="Proteomes" id="UP001187192"/>
    </source>
</evidence>
<dbReference type="PANTHER" id="PTHR34396:SF24">
    <property type="entry name" value="BED-TYPE DOMAIN-CONTAINING PROTEIN"/>
    <property type="match status" value="1"/>
</dbReference>
<reference evidence="6" key="1">
    <citation type="submission" date="2023-07" db="EMBL/GenBank/DDBJ databases">
        <title>draft genome sequence of fig (Ficus carica).</title>
        <authorList>
            <person name="Takahashi T."/>
            <person name="Nishimura K."/>
        </authorList>
    </citation>
    <scope>NUCLEOTIDE SEQUENCE</scope>
</reference>
<keyword evidence="3" id="KW-0862">Zinc</keyword>
<dbReference type="PROSITE" id="PS50808">
    <property type="entry name" value="ZF_BED"/>
    <property type="match status" value="1"/>
</dbReference>
<gene>
    <name evidence="6" type="ORF">TIFTF001_006373</name>
</gene>
<dbReference type="PANTHER" id="PTHR34396">
    <property type="entry name" value="OS03G0264950 PROTEIN-RELATED"/>
    <property type="match status" value="1"/>
</dbReference>
<evidence type="ECO:0000313" key="6">
    <source>
        <dbReference type="EMBL" id="GMN36875.1"/>
    </source>
</evidence>
<comment type="caution">
    <text evidence="6">The sequence shown here is derived from an EMBL/GenBank/DDBJ whole genome shotgun (WGS) entry which is preliminary data.</text>
</comment>
<dbReference type="GO" id="GO:0006357">
    <property type="term" value="P:regulation of transcription by RNA polymerase II"/>
    <property type="evidence" value="ECO:0007669"/>
    <property type="project" value="TreeGrafter"/>
</dbReference>
<dbReference type="SMART" id="SM00614">
    <property type="entry name" value="ZnF_BED"/>
    <property type="match status" value="1"/>
</dbReference>
<protein>
    <recommendedName>
        <fullName evidence="5">BED-type domain-containing protein</fullName>
    </recommendedName>
</protein>
<dbReference type="Proteomes" id="UP001187192">
    <property type="component" value="Unassembled WGS sequence"/>
</dbReference>
<name>A0AA87ZP41_FICCA</name>
<dbReference type="AlphaFoldDB" id="A0AA87ZP41"/>
<dbReference type="GO" id="GO:0008270">
    <property type="term" value="F:zinc ion binding"/>
    <property type="evidence" value="ECO:0007669"/>
    <property type="project" value="UniProtKB-KW"/>
</dbReference>
<dbReference type="InterPro" id="IPR003656">
    <property type="entry name" value="Znf_BED"/>
</dbReference>
<evidence type="ECO:0000256" key="3">
    <source>
        <dbReference type="ARBA" id="ARBA00022833"/>
    </source>
</evidence>
<accession>A0AA87ZP41</accession>
<evidence type="ECO:0000256" key="4">
    <source>
        <dbReference type="PROSITE-ProRule" id="PRU00027"/>
    </source>
</evidence>
<keyword evidence="2 4" id="KW-0863">Zinc-finger</keyword>
<proteinExistence type="predicted"/>
<evidence type="ECO:0000259" key="5">
    <source>
        <dbReference type="PROSITE" id="PS50808"/>
    </source>
</evidence>
<dbReference type="InterPro" id="IPR053031">
    <property type="entry name" value="Cuticle_assoc_protein"/>
</dbReference>
<evidence type="ECO:0000256" key="1">
    <source>
        <dbReference type="ARBA" id="ARBA00022723"/>
    </source>
</evidence>